<dbReference type="PROSITE" id="PS00114">
    <property type="entry name" value="PRPP_SYNTHASE"/>
    <property type="match status" value="1"/>
</dbReference>
<feature type="binding site" evidence="9">
    <location>
        <position position="199"/>
    </location>
    <ligand>
        <name>D-ribose 5-phosphate</name>
        <dbReference type="ChEBI" id="CHEBI:78346"/>
    </ligand>
</feature>
<dbReference type="HAMAP" id="MF_00583_B">
    <property type="entry name" value="RibP_PPkinase_B"/>
    <property type="match status" value="1"/>
</dbReference>
<evidence type="ECO:0000256" key="5">
    <source>
        <dbReference type="ARBA" id="ARBA00022777"/>
    </source>
</evidence>
<dbReference type="InterPro" id="IPR005946">
    <property type="entry name" value="Rib-P_diPkinase"/>
</dbReference>
<feature type="active site" evidence="9">
    <location>
        <position position="197"/>
    </location>
</feature>
<organism evidence="11 12">
    <name type="scientific">Tardiphaga alba</name>
    <dbReference type="NCBI Taxonomy" id="340268"/>
    <lineage>
        <taxon>Bacteria</taxon>
        <taxon>Pseudomonadati</taxon>
        <taxon>Pseudomonadota</taxon>
        <taxon>Alphaproteobacteria</taxon>
        <taxon>Hyphomicrobiales</taxon>
        <taxon>Nitrobacteraceae</taxon>
        <taxon>Tardiphaga</taxon>
    </lineage>
</organism>
<dbReference type="SUPFAM" id="SSF53271">
    <property type="entry name" value="PRTase-like"/>
    <property type="match status" value="1"/>
</dbReference>
<keyword evidence="1 9" id="KW-0808">Transferase</keyword>
<evidence type="ECO:0000256" key="3">
    <source>
        <dbReference type="ARBA" id="ARBA00022727"/>
    </source>
</evidence>
<keyword evidence="9" id="KW-0963">Cytoplasm</keyword>
<dbReference type="PANTHER" id="PTHR10210:SF41">
    <property type="entry name" value="RIBOSE-PHOSPHATE PYROPHOSPHOKINASE 1, CHLOROPLASTIC"/>
    <property type="match status" value="1"/>
</dbReference>
<dbReference type="PANTHER" id="PTHR10210">
    <property type="entry name" value="RIBOSE-PHOSPHATE DIPHOSPHOKINASE FAMILY MEMBER"/>
    <property type="match status" value="1"/>
</dbReference>
<comment type="function">
    <text evidence="9">Involved in the biosynthesis of the central metabolite phospho-alpha-D-ribosyl-1-pyrophosphate (PRPP) via the transfer of pyrophosphoryl group from ATP to 1-hydroxyl of ribose-5-phosphate (Rib-5-P).</text>
</comment>
<dbReference type="CDD" id="cd06223">
    <property type="entry name" value="PRTases_typeI"/>
    <property type="match status" value="1"/>
</dbReference>
<dbReference type="EMBL" id="CP036498">
    <property type="protein sequence ID" value="QUS41235.1"/>
    <property type="molecule type" value="Genomic_DNA"/>
</dbReference>
<comment type="similarity">
    <text evidence="9">Belongs to the ribose-phosphate pyrophosphokinase family. Class I subfamily.</text>
</comment>
<keyword evidence="12" id="KW-1185">Reference proteome</keyword>
<name>A0ABX8AFY8_9BRAD</name>
<dbReference type="Pfam" id="PF13793">
    <property type="entry name" value="Pribosyltran_N"/>
    <property type="match status" value="1"/>
</dbReference>
<feature type="binding site" evidence="9">
    <location>
        <position position="134"/>
    </location>
    <ligand>
        <name>Mg(2+)</name>
        <dbReference type="ChEBI" id="CHEBI:18420"/>
    </ligand>
</feature>
<comment type="cofactor">
    <cofactor evidence="9">
        <name>Mg(2+)</name>
        <dbReference type="ChEBI" id="CHEBI:18420"/>
    </cofactor>
    <text evidence="9">Binds 2 Mg(2+) ions per subunit.</text>
</comment>
<feature type="binding site" evidence="9">
    <location>
        <position position="223"/>
    </location>
    <ligand>
        <name>D-ribose 5-phosphate</name>
        <dbReference type="ChEBI" id="CHEBI:78346"/>
    </ligand>
</feature>
<evidence type="ECO:0000256" key="6">
    <source>
        <dbReference type="ARBA" id="ARBA00022840"/>
    </source>
</evidence>
<evidence type="ECO:0000313" key="11">
    <source>
        <dbReference type="EMBL" id="QUS41235.1"/>
    </source>
</evidence>
<sequence length="317" mass="34096">MSGKNGSIKLVAGNSNPILAKEIADWLKLSLTKASVRRFADMEIFVEIQENVRGSDVFIIQSTSFPTNDHLMELLIMTDALRRASARRITAVIPYFGYARQDRKVGSRSPISAKLVANMITHAGVDRVLTLDLHAGQIQGFFDIPTDNLYAAPVMVRDIKEKFDLSKVMVVSPDVGGVARARGLAKRINTPLAIVDKRRERAGESEVMNVIGDVAGYTCILIDDIVDSGGTLVNAADALLKNGATDVYAYLTHGVLSGGAAARIGGSRLKELVITDSIQPTDAVINTPNIRTLSIASLIGEAIDRTAAEESVSSLFD</sequence>
<evidence type="ECO:0000256" key="4">
    <source>
        <dbReference type="ARBA" id="ARBA00022741"/>
    </source>
</evidence>
<dbReference type="InterPro" id="IPR029099">
    <property type="entry name" value="Pribosyltran_N"/>
</dbReference>
<dbReference type="Pfam" id="PF14572">
    <property type="entry name" value="Pribosyl_synth"/>
    <property type="match status" value="1"/>
</dbReference>
<dbReference type="Proteomes" id="UP000682843">
    <property type="component" value="Chromosome"/>
</dbReference>
<keyword evidence="4 9" id="KW-0547">Nucleotide-binding</keyword>
<comment type="subcellular location">
    <subcellularLocation>
        <location evidence="9">Cytoplasm</location>
    </subcellularLocation>
</comment>
<feature type="binding site" evidence="9">
    <location>
        <position position="174"/>
    </location>
    <ligand>
        <name>Mg(2+)</name>
        <dbReference type="ChEBI" id="CHEBI:18420"/>
    </ligand>
</feature>
<dbReference type="InterPro" id="IPR000842">
    <property type="entry name" value="PRib_PP_synth_CS"/>
</dbReference>
<comment type="subunit">
    <text evidence="9">Homohexamer.</text>
</comment>
<keyword evidence="7 9" id="KW-0460">Magnesium</keyword>
<feature type="binding site" evidence="9">
    <location>
        <begin position="227"/>
        <end position="231"/>
    </location>
    <ligand>
        <name>D-ribose 5-phosphate</name>
        <dbReference type="ChEBI" id="CHEBI:78346"/>
    </ligand>
</feature>
<evidence type="ECO:0000256" key="8">
    <source>
        <dbReference type="ARBA" id="ARBA00049535"/>
    </source>
</evidence>
<dbReference type="NCBIfam" id="TIGR01251">
    <property type="entry name" value="ribP_PPkin"/>
    <property type="match status" value="1"/>
</dbReference>
<proteinExistence type="inferred from homology"/>
<keyword evidence="5 9" id="KW-0418">Kinase</keyword>
<feature type="binding site" evidence="9">
    <location>
        <begin position="41"/>
        <end position="43"/>
    </location>
    <ligand>
        <name>ATP</name>
        <dbReference type="ChEBI" id="CHEBI:30616"/>
    </ligand>
</feature>
<gene>
    <name evidence="9" type="primary">prs</name>
    <name evidence="11" type="ORF">RPMA_22095</name>
</gene>
<dbReference type="NCBIfam" id="NF002320">
    <property type="entry name" value="PRK01259.1"/>
    <property type="match status" value="1"/>
</dbReference>
<evidence type="ECO:0000256" key="7">
    <source>
        <dbReference type="ARBA" id="ARBA00022842"/>
    </source>
</evidence>
<dbReference type="Gene3D" id="3.40.50.2020">
    <property type="match status" value="2"/>
</dbReference>
<comment type="catalytic activity">
    <reaction evidence="8 9">
        <text>D-ribose 5-phosphate + ATP = 5-phospho-alpha-D-ribose 1-diphosphate + AMP + H(+)</text>
        <dbReference type="Rhea" id="RHEA:15609"/>
        <dbReference type="ChEBI" id="CHEBI:15378"/>
        <dbReference type="ChEBI" id="CHEBI:30616"/>
        <dbReference type="ChEBI" id="CHEBI:58017"/>
        <dbReference type="ChEBI" id="CHEBI:78346"/>
        <dbReference type="ChEBI" id="CHEBI:456215"/>
        <dbReference type="EC" id="2.7.6.1"/>
    </reaction>
</comment>
<dbReference type="InterPro" id="IPR029057">
    <property type="entry name" value="PRTase-like"/>
</dbReference>
<feature type="domain" description="Ribose-phosphate pyrophosphokinase N-terminal" evidence="10">
    <location>
        <begin position="8"/>
        <end position="124"/>
    </location>
</feature>
<accession>A0ABX8AFY8</accession>
<protein>
    <recommendedName>
        <fullName evidence="9">Ribose-phosphate pyrophosphokinase</fullName>
        <shortName evidence="9">RPPK</shortName>
        <ecNumber evidence="9">2.7.6.1</ecNumber>
    </recommendedName>
    <alternativeName>
        <fullName evidence="9">5-phospho-D-ribosyl alpha-1-diphosphate synthase</fullName>
    </alternativeName>
    <alternativeName>
        <fullName evidence="9">Phosphoribosyl diphosphate synthase</fullName>
    </alternativeName>
    <alternativeName>
        <fullName evidence="9">Phosphoribosyl pyrophosphate synthase</fullName>
        <shortName evidence="9">P-Rib-PP synthase</shortName>
        <shortName evidence="9">PRPP synthase</shortName>
        <shortName evidence="9">PRPPase</shortName>
    </alternativeName>
</protein>
<comment type="pathway">
    <text evidence="9">Metabolic intermediate biosynthesis; 5-phospho-alpha-D-ribose 1-diphosphate biosynthesis; 5-phospho-alpha-D-ribose 1-diphosphate from D-ribose 5-phosphate (route I): step 1/1.</text>
</comment>
<evidence type="ECO:0000256" key="9">
    <source>
        <dbReference type="HAMAP-Rule" id="MF_00583"/>
    </source>
</evidence>
<evidence type="ECO:0000256" key="2">
    <source>
        <dbReference type="ARBA" id="ARBA00022723"/>
    </source>
</evidence>
<keyword evidence="3 9" id="KW-0545">Nucleotide biosynthesis</keyword>
<dbReference type="InterPro" id="IPR037515">
    <property type="entry name" value="Rib-P_diPkinase_bac"/>
</dbReference>
<evidence type="ECO:0000313" key="12">
    <source>
        <dbReference type="Proteomes" id="UP000682843"/>
    </source>
</evidence>
<evidence type="ECO:0000259" key="10">
    <source>
        <dbReference type="Pfam" id="PF13793"/>
    </source>
</evidence>
<dbReference type="SMART" id="SM01400">
    <property type="entry name" value="Pribosyltran_N"/>
    <property type="match status" value="1"/>
</dbReference>
<dbReference type="InterPro" id="IPR000836">
    <property type="entry name" value="PRTase_dom"/>
</dbReference>
<keyword evidence="2 9" id="KW-0479">Metal-binding</keyword>
<dbReference type="EC" id="2.7.6.1" evidence="9"/>
<evidence type="ECO:0000256" key="1">
    <source>
        <dbReference type="ARBA" id="ARBA00022679"/>
    </source>
</evidence>
<dbReference type="RefSeq" id="WP_211909844.1">
    <property type="nucleotide sequence ID" value="NZ_CP036498.1"/>
</dbReference>
<reference evidence="11 12" key="1">
    <citation type="submission" date="2019-02" db="EMBL/GenBank/DDBJ databases">
        <title>Emended description of the genus Rhodopseudomonas and description of Rhodopseudomonas albus sp. nov., a non-phototrophic, heavy-metal-tolerant bacterium isolated from garden soil.</title>
        <authorList>
            <person name="Bao Z."/>
            <person name="Cao W.W."/>
            <person name="Sato Y."/>
            <person name="Nishizawa T."/>
            <person name="Zhao J."/>
            <person name="Guo Y."/>
            <person name="Ohta H."/>
        </authorList>
    </citation>
    <scope>NUCLEOTIDE SEQUENCE [LARGE SCALE GENOMIC DNA]</scope>
    <source>
        <strain evidence="11 12">SK50-23</strain>
    </source>
</reference>
<keyword evidence="6 9" id="KW-0067">ATP-binding</keyword>
<feature type="binding site" evidence="9">
    <location>
        <begin position="100"/>
        <end position="101"/>
    </location>
    <ligand>
        <name>ATP</name>
        <dbReference type="ChEBI" id="CHEBI:30616"/>
    </ligand>
</feature>